<evidence type="ECO:0000256" key="2">
    <source>
        <dbReference type="SAM" id="Phobius"/>
    </source>
</evidence>
<keyword evidence="2" id="KW-1133">Transmembrane helix</keyword>
<name>A0ABT8GJB1_9MICO</name>
<keyword evidence="2" id="KW-0472">Membrane</keyword>
<accession>A0ABT8GJB1</accession>
<feature type="transmembrane region" description="Helical" evidence="2">
    <location>
        <begin position="206"/>
        <end position="228"/>
    </location>
</feature>
<dbReference type="Proteomes" id="UP001172708">
    <property type="component" value="Unassembled WGS sequence"/>
</dbReference>
<reference evidence="3" key="1">
    <citation type="submission" date="2023-06" db="EMBL/GenBank/DDBJ databases">
        <title>Egi l300058.</title>
        <authorList>
            <person name="Gao L."/>
            <person name="Fang B.-Z."/>
            <person name="Li W.-J."/>
        </authorList>
    </citation>
    <scope>NUCLEOTIDE SEQUENCE</scope>
    <source>
        <strain evidence="3">EGI L300058</strain>
    </source>
</reference>
<evidence type="ECO:0000256" key="1">
    <source>
        <dbReference type="SAM" id="MobiDB-lite"/>
    </source>
</evidence>
<dbReference type="EMBL" id="JAUHQA010000001">
    <property type="protein sequence ID" value="MDN4481523.1"/>
    <property type="molecule type" value="Genomic_DNA"/>
</dbReference>
<protein>
    <recommendedName>
        <fullName evidence="5">Integral membrane protein</fullName>
    </recommendedName>
</protein>
<feature type="region of interest" description="Disordered" evidence="1">
    <location>
        <begin position="289"/>
        <end position="320"/>
    </location>
</feature>
<evidence type="ECO:0000313" key="4">
    <source>
        <dbReference type="Proteomes" id="UP001172708"/>
    </source>
</evidence>
<feature type="transmembrane region" description="Helical" evidence="2">
    <location>
        <begin position="261"/>
        <end position="283"/>
    </location>
</feature>
<keyword evidence="2" id="KW-0812">Transmembrane</keyword>
<comment type="caution">
    <text evidence="3">The sequence shown here is derived from an EMBL/GenBank/DDBJ whole genome shotgun (WGS) entry which is preliminary data.</text>
</comment>
<sequence length="320" mass="32826">MAYGRSIVAVVLVVIGALLSAAWAISVTAVRSIEDGTAGDALVASVLESPQSADVVADQVIGALDEALDTPVAQAALALAEQQVRDAVVTVVSSDVVSELIREGGSRAKDRLLDELTDPDRQPGAFVLRVDLSERINARLGEVPVIGGLLPAIQLPALTVEVISAEAFEDLRGLFAVMKTIATWGLWVAVVTVAAGIAVSRRWVVFGARALAGVGAFAVVLSLVLGSMGPSALAGLMPGGRDGGAGVLVEDLLADVALEPITHTLMVLGLVVGAGAGIWWAAVRAARTRRPGRGDDESPAGDQRRDEPGAGPVDLRTTSS</sequence>
<keyword evidence="4" id="KW-1185">Reference proteome</keyword>
<gene>
    <name evidence="3" type="ORF">QQX02_11375</name>
</gene>
<feature type="compositionally biased region" description="Basic and acidic residues" evidence="1">
    <location>
        <begin position="292"/>
        <end position="308"/>
    </location>
</feature>
<feature type="transmembrane region" description="Helical" evidence="2">
    <location>
        <begin position="181"/>
        <end position="199"/>
    </location>
</feature>
<evidence type="ECO:0000313" key="3">
    <source>
        <dbReference type="EMBL" id="MDN4481523.1"/>
    </source>
</evidence>
<organism evidence="3 4">
    <name type="scientific">Demequina muriae</name>
    <dbReference type="NCBI Taxonomy" id="3051664"/>
    <lineage>
        <taxon>Bacteria</taxon>
        <taxon>Bacillati</taxon>
        <taxon>Actinomycetota</taxon>
        <taxon>Actinomycetes</taxon>
        <taxon>Micrococcales</taxon>
        <taxon>Demequinaceae</taxon>
        <taxon>Demequina</taxon>
    </lineage>
</organism>
<proteinExistence type="predicted"/>
<evidence type="ECO:0008006" key="5">
    <source>
        <dbReference type="Google" id="ProtNLM"/>
    </source>
</evidence>
<dbReference type="RefSeq" id="WP_301143197.1">
    <property type="nucleotide sequence ID" value="NZ_JAUHQA010000001.1"/>
</dbReference>